<dbReference type="InterPro" id="IPR001807">
    <property type="entry name" value="ClC"/>
</dbReference>
<dbReference type="OrthoDB" id="431497at2759"/>
<feature type="region of interest" description="Disordered" evidence="22">
    <location>
        <begin position="1"/>
        <end position="58"/>
    </location>
</feature>
<feature type="transmembrane region" description="Helical" evidence="20">
    <location>
        <begin position="205"/>
        <end position="227"/>
    </location>
</feature>
<evidence type="ECO:0000256" key="1">
    <source>
        <dbReference type="ARBA" id="ARBA00004123"/>
    </source>
</evidence>
<dbReference type="InterPro" id="IPR023318">
    <property type="entry name" value="Ub_act_enz_dom_a_sf"/>
</dbReference>
<dbReference type="GO" id="GO:0005524">
    <property type="term" value="F:ATP binding"/>
    <property type="evidence" value="ECO:0007669"/>
    <property type="project" value="UniProtKB-KW"/>
</dbReference>
<gene>
    <name evidence="24" type="ORF">BZG36_02843</name>
</gene>
<evidence type="ECO:0000256" key="18">
    <source>
        <dbReference type="PROSITE-ProRule" id="PRU00703"/>
    </source>
</evidence>
<dbReference type="SUPFAM" id="SSF54631">
    <property type="entry name" value="CBS-domain pair"/>
    <property type="match status" value="1"/>
</dbReference>
<feature type="transmembrane region" description="Helical" evidence="20">
    <location>
        <begin position="443"/>
        <end position="461"/>
    </location>
</feature>
<feature type="transmembrane region" description="Helical" evidence="20">
    <location>
        <begin position="404"/>
        <end position="423"/>
    </location>
</feature>
<dbReference type="SUPFAM" id="SSF74650">
    <property type="entry name" value="Galactose mutarotase-like"/>
    <property type="match status" value="1"/>
</dbReference>
<keyword evidence="13 20" id="KW-1133">Transmembrane helix</keyword>
<comment type="caution">
    <text evidence="20">Lacks conserved residue(s) required for the propagation of feature annotation.</text>
</comment>
<dbReference type="InterPro" id="IPR029413">
    <property type="entry name" value="RG-lyase_II"/>
</dbReference>
<dbReference type="FunFam" id="3.50.50.80:FF:000002">
    <property type="entry name" value="SUMO-activating enzyme subunit 2"/>
    <property type="match status" value="1"/>
</dbReference>
<dbReference type="GO" id="GO:0005247">
    <property type="term" value="F:voltage-gated chloride channel activity"/>
    <property type="evidence" value="ECO:0007669"/>
    <property type="project" value="TreeGrafter"/>
</dbReference>
<evidence type="ECO:0000256" key="8">
    <source>
        <dbReference type="ARBA" id="ARBA00022723"/>
    </source>
</evidence>
<accession>A0A261Y0X3</accession>
<dbReference type="PROSITE" id="PS00865">
    <property type="entry name" value="UBIQUITIN_ACTIVAT_2"/>
    <property type="match status" value="1"/>
</dbReference>
<evidence type="ECO:0000313" key="24">
    <source>
        <dbReference type="EMBL" id="OZJ04144.1"/>
    </source>
</evidence>
<dbReference type="InterPro" id="IPR000594">
    <property type="entry name" value="ThiF_NAD_FAD-bd"/>
</dbReference>
<feature type="compositionally biased region" description="Basic and acidic residues" evidence="22">
    <location>
        <begin position="2317"/>
        <end position="2332"/>
    </location>
</feature>
<evidence type="ECO:0000256" key="22">
    <source>
        <dbReference type="SAM" id="MobiDB-lite"/>
    </source>
</evidence>
<comment type="pathway">
    <text evidence="3">Protein modification; protein sumoylation.</text>
</comment>
<evidence type="ECO:0000259" key="23">
    <source>
        <dbReference type="PROSITE" id="PS51371"/>
    </source>
</evidence>
<proteinExistence type="inferred from homology"/>
<dbReference type="InterPro" id="IPR028077">
    <property type="entry name" value="UAE_UbL_dom"/>
</dbReference>
<dbReference type="GO" id="GO:0005886">
    <property type="term" value="C:plasma membrane"/>
    <property type="evidence" value="ECO:0007669"/>
    <property type="project" value="TreeGrafter"/>
</dbReference>
<keyword evidence="6" id="KW-0808">Transferase</keyword>
<evidence type="ECO:0000313" key="25">
    <source>
        <dbReference type="Proteomes" id="UP000242875"/>
    </source>
</evidence>
<dbReference type="InterPro" id="IPR000644">
    <property type="entry name" value="CBS_dom"/>
</dbReference>
<evidence type="ECO:0000256" key="4">
    <source>
        <dbReference type="ARBA" id="ARBA00005673"/>
    </source>
</evidence>
<feature type="compositionally biased region" description="Low complexity" evidence="22">
    <location>
        <begin position="2333"/>
        <end position="2342"/>
    </location>
</feature>
<dbReference type="InterPro" id="IPR013087">
    <property type="entry name" value="Znf_C2H2_type"/>
</dbReference>
<dbReference type="Gene3D" id="1.10.3080.10">
    <property type="entry name" value="Clc chloride channel"/>
    <property type="match status" value="1"/>
</dbReference>
<dbReference type="CDD" id="cd03684">
    <property type="entry name" value="ClC_3_like"/>
    <property type="match status" value="1"/>
</dbReference>
<dbReference type="GO" id="GO:0008641">
    <property type="term" value="F:ubiquitin-like modifier activating enzyme activity"/>
    <property type="evidence" value="ECO:0007669"/>
    <property type="project" value="InterPro"/>
</dbReference>
<feature type="region of interest" description="Disordered" evidence="22">
    <location>
        <begin position="1389"/>
        <end position="1428"/>
    </location>
</feature>
<dbReference type="Pfam" id="PF14732">
    <property type="entry name" value="UAE_UbL"/>
    <property type="match status" value="1"/>
</dbReference>
<feature type="transmembrane region" description="Helical" evidence="20">
    <location>
        <begin position="130"/>
        <end position="151"/>
    </location>
</feature>
<dbReference type="GO" id="GO:0016740">
    <property type="term" value="F:transferase activity"/>
    <property type="evidence" value="ECO:0007669"/>
    <property type="project" value="UniProtKB-KW"/>
</dbReference>
<evidence type="ECO:0000256" key="5">
    <source>
        <dbReference type="ARBA" id="ARBA00022448"/>
    </source>
</evidence>
<comment type="caution">
    <text evidence="24">The sequence shown here is derived from an EMBL/GenBank/DDBJ whole genome shotgun (WGS) entry which is preliminary data.</text>
</comment>
<dbReference type="PANTHER" id="PTHR45711:SF6">
    <property type="entry name" value="CHLORIDE CHANNEL PROTEIN"/>
    <property type="match status" value="1"/>
</dbReference>
<keyword evidence="5 20" id="KW-0813">Transport</keyword>
<feature type="transmembrane region" description="Helical" evidence="20">
    <location>
        <begin position="500"/>
        <end position="521"/>
    </location>
</feature>
<feature type="region of interest" description="Disordered" evidence="22">
    <location>
        <begin position="2271"/>
        <end position="2398"/>
    </location>
</feature>
<dbReference type="InterPro" id="IPR014743">
    <property type="entry name" value="Cl-channel_core"/>
</dbReference>
<evidence type="ECO:0000256" key="17">
    <source>
        <dbReference type="ARBA" id="ARBA00023242"/>
    </source>
</evidence>
<dbReference type="FunFam" id="3.40.50.720:FF:000618">
    <property type="entry name" value="SUMO-activating enzyme subunit 2"/>
    <property type="match status" value="1"/>
</dbReference>
<keyword evidence="16 20" id="KW-0868">Chloride</keyword>
<reference evidence="24 25" key="1">
    <citation type="journal article" date="2017" name="Mycologia">
        <title>Bifiguratus adelaidae, gen. et sp. nov., a new member of Mucoromycotina in endophytic and soil-dwelling habitats.</title>
        <authorList>
            <person name="Torres-Cruz T.J."/>
            <person name="Billingsley Tobias T.L."/>
            <person name="Almatruk M."/>
            <person name="Hesse C."/>
            <person name="Kuske C.R."/>
            <person name="Desiro A."/>
            <person name="Benucci G.M."/>
            <person name="Bonito G."/>
            <person name="Stajich J.E."/>
            <person name="Dunlap C."/>
            <person name="Arnold A.E."/>
            <person name="Porras-Alfaro A."/>
        </authorList>
    </citation>
    <scope>NUCLEOTIDE SEQUENCE [LARGE SCALE GENOMIC DNA]</scope>
    <source>
        <strain evidence="24 25">AZ0501</strain>
    </source>
</reference>
<evidence type="ECO:0000256" key="7">
    <source>
        <dbReference type="ARBA" id="ARBA00022692"/>
    </source>
</evidence>
<dbReference type="InterPro" id="IPR014718">
    <property type="entry name" value="GH-type_carb-bd"/>
</dbReference>
<dbReference type="Proteomes" id="UP000242875">
    <property type="component" value="Unassembled WGS sequence"/>
</dbReference>
<sequence>MPASGPSERANLLPHSLKSNNVRYGSLPHLDTPQTTTKRKRAYLSTPNSPVDEHHPPRRPFNLWRRRSGLYDDNTQDIVNESTGVRLWYENYSSIDWIHDYIKERVRLRKLRAKKGVRGRLMNLWDASQAWILVFIIGVITACIAAAVNIVQEWASDLKEGYCRTSWQWNRQFCCWARAEHEPCPEWVPWSETAKPTLAEASEEYFFGLLMYLGWGLLFAVIAALLVKYSAEVFTIRSTVPNIRNEKKILYFAAGSGIPEVKSILGGFVIRGFLGFKTLAVKSVGLTLACSSGLNCGKEGPFVHIASCVGNICCRLFQKFNKNEGKRREIISAAAAAGVAVAFAAPVGGVLFSLEEVSYYFPSKTMIRSYFCALTASITMQLINPFKTGKIVMFQVTYDKDYHIFELLPFMLCGLFGGIFGAAFNTLNIRWQRIRKTTVLGRYPVLDVTFVIIITVLVSYWDVYARMGLSEFVADLFAECSDKNDNGGLCITSASMVPELVRLLGTTLFVKFALTVVTFGLRVPAGIFLPSLAIGAIFGRIVGLTMQYLTMSYPEFPLFDACLPGAASSGRCIIPGVYATVGAAAGLAGVTRSTVSLVVIMFELTGTLKYALPIMAAVMISKWTADAFAPYGGIYDMIIELQGYPYLDKGKDYLEVTSIGNMVEQLDVIDINEDNTVAALRAKLDHMRSIGYAEDGGLPIVDENNVLVGYIACTELEHAVNQVCRRIELEEGDKWSIMQGNGGDSQIRDACENRHCSFKRSFGSASLDQSDISEHLTEYPVTMLTDFSQYVDQAPLTVNELASMELVLELFVKMGVRYVCVTNAEGRYSGVIHKRRLLAYLNDAEEEEEVEACRVLMVGAGGIGCELLKNLVMSGFKYIDVVDLDTIDLSNLNRQFLFQKHHIKKSKAHVARETALNFNPKAQIISHHANIKDAQFNVDWFRSFDIVLNALDNLDARRHVNKMCLIANVPLVESGTTGYLGQAYMIKKNVSECFDCQPKPVPTTYPICTIRSTPSAPIHCIVWAKSWLFGQLFGDPDDEEDDAELAKETTEENAKEIESLKQESREIKAIRDAMHTPDYPRKVFEKVFCDDIERLLRASDVWKRRTPPKPLAYDPLLQELADAQSSSNPGHSVHGLKDQRQLSLLDCFKLFLRSVEKLSARIKKMRDEGNQAPLEFDKDDDDAMDFVTATANIRAEIFSIPKKTRFDVKSMAGNIIPAIATTNAVIAGVVVIQAFKILNGELQTIRRVNLDYKARNSQLLYLETLSAPSPDCAVCQTINIPLKVHLSITLDDLLSTVVRRGVAESGLGLGEEVSISHGGKLLYDPDFEDNLPTSLGNLGIANGSFLNIVSDEQDEVLPPILLVIEESTSEGKDVTTAIECDITELAAFRKNDDDPRKRKRPAEDEGVQDPPKKMVKEENGDGNGVKIMDTSEPVVIDDGLETVSMGKKGRQKLQSSLNHLTTHVNYRQLQSQGSRKAEGPQVSVNERLTKLRAEQRRAESNERQKQGVPLNGEAMQSMAIVDGRTHYLAQHFGPPTGAPPIAPRSFIELSSGPSAPPSWSKRDKSDIKHHFTSILHTPRRCPLSLEYICIAKITAEVANTSSSASWRHLRYLPTHLKNVLLGMLSEKGIVDNDLFRLLYAQDSTSILIPNSKINLLAFTKTIWHLHTVQQKPPPANWEDWEEASDEDEYGSEPEEHPCILFSSDPDGHISDITTNLIPMRIREEDDIALYMSSIARILKGKSTRLHPNTYGISTPLTATLQHLDLSGLSTPWLDVPISILIVTSLPLLTTLSVTAALLPSDASRSLSVLSHNLTYLEEWHIGHNKGVDYSLMQDVNGLIDWRKDLPRLRRLCLGRKRCHAIADDAHERTDQLQAFQMFLDDIYLSRRLAERGLRMHPVEVLYVEDITEDVTINYLCCACKRVLESRNELATHFNIHIKTSDVPREDDNQNPVIFSNTKAFQVEKGGKIYTIDHPSYQTTSPYKAKWSQADLDRLKGRLHLKTSQSKTPGPPKSIIETFREQRLAQHSLKSLSSHPQSLALLREVLACPIAELLLKLWTAQAESINWDIQDRNFCKLLCLILTDFWGMCDHNTRVRDDERTPWVERTIPLFKYLGCSTKLVRFNWCETINEARKVTKSDRETWDLPSIRNSDGIGRSPSGREQIYMDLVELRSATVPYVWEDRHDWVRVFELLATLHIELLAQNTITEELKMQKSGLHPVLMPETVRFSRQDALIKHQRQHYPEVMPDMFQQGQMPQPVNSNEDTARIARTALKRPKDDNGATPSRKEPKVESNQNNEAGVEQSVPIPPDPARSNSTNERDSMLPTTLRDRDPSISSMHSSLSVVEGKDANGPLPPQSDPVHPYHTHSVVQPLPKPINADTTSPARRSPSPTAEDSEVPSKYRVAKHKLIYVTRENEMLIDEYQALKRRIRRLRVENGVLLDVLSHGGVGHGGRVQDETWRRANGSYITKYDWSDFLRTIDFHGVYGDNAGAWVIAPGKDYVNGDHLKQELTLHRESSTRDAVLLNMLHGTHFMTTPSSENFIPPGKMWGPWLVYLNNGSIDDAAERTRKEYQDWPYKGMNDSSYQSRGSVTGQLILDSGSPASGAAVFLGANGKLTSTTIADSNVLKSSTGTTVASGSTYQYTTYADDNGHFQFINVRTEQSYYLSAWSNDGEIGNVTTIYNGTMVNVRNNRETKLGTLEWQTQRRANIF</sequence>
<keyword evidence="14 20" id="KW-0406">Ion transport</keyword>
<keyword evidence="10" id="KW-0833">Ubl conjugation pathway</keyword>
<feature type="domain" description="CBS" evidence="23">
    <location>
        <begin position="791"/>
        <end position="849"/>
    </location>
</feature>
<dbReference type="GO" id="GO:0005634">
    <property type="term" value="C:nucleus"/>
    <property type="evidence" value="ECO:0007669"/>
    <property type="project" value="UniProtKB-SubCell"/>
</dbReference>
<dbReference type="InterPro" id="IPR011013">
    <property type="entry name" value="Gal_mutarotase_sf_dom"/>
</dbReference>
<evidence type="ECO:0000256" key="11">
    <source>
        <dbReference type="ARBA" id="ARBA00022833"/>
    </source>
</evidence>
<dbReference type="GO" id="GO:0005975">
    <property type="term" value="P:carbohydrate metabolic process"/>
    <property type="evidence" value="ECO:0007669"/>
    <property type="project" value="InterPro"/>
</dbReference>
<evidence type="ECO:0000256" key="21">
    <source>
        <dbReference type="SAM" id="Coils"/>
    </source>
</evidence>
<name>A0A261Y0X3_9FUNG</name>
<evidence type="ECO:0000256" key="19">
    <source>
        <dbReference type="PROSITE-ProRule" id="PRU10132"/>
    </source>
</evidence>
<feature type="compositionally biased region" description="Polar residues" evidence="22">
    <location>
        <begin position="2378"/>
        <end position="2392"/>
    </location>
</feature>
<dbReference type="CDD" id="cd10316">
    <property type="entry name" value="RGL4_M"/>
    <property type="match status" value="1"/>
</dbReference>
<evidence type="ECO:0000256" key="12">
    <source>
        <dbReference type="ARBA" id="ARBA00022840"/>
    </source>
</evidence>
<dbReference type="Gene3D" id="3.50.50.80">
    <property type="entry name" value="Ubiquitin-activating enzyme E1, inactive adenylation domain, subdomain 1"/>
    <property type="match status" value="1"/>
</dbReference>
<dbReference type="Gene3D" id="3.10.290.20">
    <property type="entry name" value="Ubiquitin-like 2 activating enzyme e1b. Chain: B, domain 3"/>
    <property type="match status" value="1"/>
</dbReference>
<feature type="transmembrane region" description="Helical" evidence="20">
    <location>
        <begin position="527"/>
        <end position="549"/>
    </location>
</feature>
<dbReference type="PROSITE" id="PS51371">
    <property type="entry name" value="CBS"/>
    <property type="match status" value="1"/>
</dbReference>
<evidence type="ECO:0000256" key="3">
    <source>
        <dbReference type="ARBA" id="ARBA00004718"/>
    </source>
</evidence>
<comment type="similarity">
    <text evidence="20">Belongs to the chloride channel (TC 2.A.49) family.</text>
</comment>
<dbReference type="GO" id="GO:0005769">
    <property type="term" value="C:early endosome"/>
    <property type="evidence" value="ECO:0007669"/>
    <property type="project" value="TreeGrafter"/>
</dbReference>
<dbReference type="PRINTS" id="PR00762">
    <property type="entry name" value="CLCHANNEL"/>
</dbReference>
<feature type="compositionally biased region" description="Acidic residues" evidence="22">
    <location>
        <begin position="1678"/>
        <end position="1692"/>
    </location>
</feature>
<keyword evidence="18" id="KW-0129">CBS domain</keyword>
<evidence type="ECO:0000256" key="14">
    <source>
        <dbReference type="ARBA" id="ARBA00023065"/>
    </source>
</evidence>
<evidence type="ECO:0000256" key="20">
    <source>
        <dbReference type="RuleBase" id="RU361221"/>
    </source>
</evidence>
<dbReference type="Pfam" id="PF00654">
    <property type="entry name" value="Voltage_CLC"/>
    <property type="match status" value="1"/>
</dbReference>
<organism evidence="24 25">
    <name type="scientific">Bifiguratus adelaidae</name>
    <dbReference type="NCBI Taxonomy" id="1938954"/>
    <lineage>
        <taxon>Eukaryota</taxon>
        <taxon>Fungi</taxon>
        <taxon>Fungi incertae sedis</taxon>
        <taxon>Mucoromycota</taxon>
        <taxon>Mucoromycotina</taxon>
        <taxon>Endogonomycetes</taxon>
        <taxon>Endogonales</taxon>
        <taxon>Endogonales incertae sedis</taxon>
        <taxon>Bifiguratus</taxon>
    </lineage>
</organism>
<evidence type="ECO:0000256" key="6">
    <source>
        <dbReference type="ARBA" id="ARBA00022679"/>
    </source>
</evidence>
<dbReference type="GO" id="GO:0030246">
    <property type="term" value="F:carbohydrate binding"/>
    <property type="evidence" value="ECO:0007669"/>
    <property type="project" value="InterPro"/>
</dbReference>
<keyword evidence="9" id="KW-0547">Nucleotide-binding</keyword>
<keyword evidence="8" id="KW-0479">Metal-binding</keyword>
<evidence type="ECO:0000256" key="13">
    <source>
        <dbReference type="ARBA" id="ARBA00022989"/>
    </source>
</evidence>
<evidence type="ECO:0000256" key="10">
    <source>
        <dbReference type="ARBA" id="ARBA00022786"/>
    </source>
</evidence>
<dbReference type="SUPFAM" id="SSF69572">
    <property type="entry name" value="Activating enzymes of the ubiquitin-like proteins"/>
    <property type="match status" value="1"/>
</dbReference>
<dbReference type="InterPro" id="IPR033127">
    <property type="entry name" value="UBQ-activ_enz_E1_Cys_AS"/>
</dbReference>
<keyword evidence="7 20" id="KW-0812">Transmembrane</keyword>
<feature type="compositionally biased region" description="Basic and acidic residues" evidence="22">
    <location>
        <begin position="2274"/>
        <end position="2290"/>
    </location>
</feature>
<feature type="transmembrane region" description="Helical" evidence="20">
    <location>
        <begin position="330"/>
        <end position="354"/>
    </location>
</feature>
<keyword evidence="11" id="KW-0862">Zinc</keyword>
<dbReference type="SUPFAM" id="SSF81340">
    <property type="entry name" value="Clc chloride channel"/>
    <property type="match status" value="1"/>
</dbReference>
<dbReference type="FunFam" id="1.10.10.520:FF:000011">
    <property type="entry name" value="Ubiquitin-activating enzyme E1-like"/>
    <property type="match status" value="1"/>
</dbReference>
<dbReference type="UniPathway" id="UPA00886"/>
<dbReference type="Pfam" id="PF10585">
    <property type="entry name" value="UBA_E1_SCCH"/>
    <property type="match status" value="1"/>
</dbReference>
<feature type="compositionally biased region" description="Basic and acidic residues" evidence="22">
    <location>
        <begin position="1410"/>
        <end position="1419"/>
    </location>
</feature>
<keyword evidence="12" id="KW-0067">ATP-binding</keyword>
<evidence type="ECO:0000256" key="15">
    <source>
        <dbReference type="ARBA" id="ARBA00023136"/>
    </source>
</evidence>
<dbReference type="InterPro" id="IPR035985">
    <property type="entry name" value="Ubiquitin-activating_enz"/>
</dbReference>
<dbReference type="GO" id="GO:0005794">
    <property type="term" value="C:Golgi apparatus"/>
    <property type="evidence" value="ECO:0007669"/>
    <property type="project" value="TreeGrafter"/>
</dbReference>
<dbReference type="Gene3D" id="2.70.98.10">
    <property type="match status" value="1"/>
</dbReference>
<keyword evidence="15 20" id="KW-0472">Membrane</keyword>
<dbReference type="PROSITE" id="PS00028">
    <property type="entry name" value="ZINC_FINGER_C2H2_1"/>
    <property type="match status" value="1"/>
</dbReference>
<feature type="coiled-coil region" evidence="21">
    <location>
        <begin position="1040"/>
        <end position="1067"/>
    </location>
</feature>
<keyword evidence="17" id="KW-0539">Nucleus</keyword>
<evidence type="ECO:0000256" key="9">
    <source>
        <dbReference type="ARBA" id="ARBA00022741"/>
    </source>
</evidence>
<evidence type="ECO:0000256" key="16">
    <source>
        <dbReference type="ARBA" id="ARBA00023214"/>
    </source>
</evidence>
<comment type="similarity">
    <text evidence="4">Belongs to the ubiquitin-activating E1 family.</text>
</comment>
<evidence type="ECO:0000256" key="2">
    <source>
        <dbReference type="ARBA" id="ARBA00004141"/>
    </source>
</evidence>
<comment type="subcellular location">
    <subcellularLocation>
        <location evidence="2 20">Membrane</location>
        <topology evidence="2 20">Multi-pass membrane protein</topology>
    </subcellularLocation>
    <subcellularLocation>
        <location evidence="1">Nucleus</location>
    </subcellularLocation>
</comment>
<dbReference type="GO" id="GO:0046872">
    <property type="term" value="F:metal ion binding"/>
    <property type="evidence" value="ECO:0007669"/>
    <property type="project" value="UniProtKB-KW"/>
</dbReference>
<dbReference type="GO" id="GO:0016925">
    <property type="term" value="P:protein sumoylation"/>
    <property type="evidence" value="ECO:0007669"/>
    <property type="project" value="UniProtKB-UniPathway"/>
</dbReference>
<feature type="active site" description="Glycyl thioester intermediate" evidence="19">
    <location>
        <position position="1008"/>
    </location>
</feature>
<protein>
    <recommendedName>
        <fullName evidence="20">Chloride channel protein</fullName>
    </recommendedName>
</protein>
<dbReference type="InterPro" id="IPR046342">
    <property type="entry name" value="CBS_dom_sf"/>
</dbReference>
<keyword evidence="25" id="KW-1185">Reference proteome</keyword>
<dbReference type="Pfam" id="PF00899">
    <property type="entry name" value="ThiF"/>
    <property type="match status" value="1"/>
</dbReference>
<dbReference type="InterPro" id="IPR019572">
    <property type="entry name" value="UBA_E1_SCCH"/>
</dbReference>
<feature type="region of interest" description="Disordered" evidence="22">
    <location>
        <begin position="1673"/>
        <end position="1694"/>
    </location>
</feature>
<keyword evidence="21" id="KW-0175">Coiled coil</keyword>
<dbReference type="InterPro" id="IPR042449">
    <property type="entry name" value="Ub-E1_IAD_1"/>
</dbReference>
<dbReference type="PANTHER" id="PTHR45711">
    <property type="entry name" value="CHLORIDE CHANNEL PROTEIN"/>
    <property type="match status" value="1"/>
</dbReference>
<dbReference type="Gene3D" id="1.10.10.520">
    <property type="entry name" value="Ubiquitin activating enzymes (Uba3). Chain: B, domain 2"/>
    <property type="match status" value="1"/>
</dbReference>
<dbReference type="EMBL" id="MVBO01000052">
    <property type="protein sequence ID" value="OZJ04144.1"/>
    <property type="molecule type" value="Genomic_DNA"/>
</dbReference>